<evidence type="ECO:0000313" key="3">
    <source>
        <dbReference type="Proteomes" id="UP000006591"/>
    </source>
</evidence>
<dbReference type="Gramene" id="ONIVA04G20630.1">
    <property type="protein sequence ID" value="ONIVA04G20630.1"/>
    <property type="gene ID" value="ONIVA04G20630"/>
</dbReference>
<reference evidence="2" key="1">
    <citation type="submission" date="2015-04" db="UniProtKB">
        <authorList>
            <consortium name="EnsemblPlants"/>
        </authorList>
    </citation>
    <scope>IDENTIFICATION</scope>
    <source>
        <strain evidence="2">SL10</strain>
    </source>
</reference>
<sequence length="95" mass="10847">MNAITLGKLQSEMRTLTSNYQQDFPDACCGCCPHGPDDSQRLWALRGIRRNNSKKGMGIMYMSSSSSCKFKMRVKKSKPPQAAHLREYRTRCKAR</sequence>
<accession>A0A0E0H4J9</accession>
<organism evidence="2">
    <name type="scientific">Oryza nivara</name>
    <name type="common">Indian wild rice</name>
    <name type="synonym">Oryza sativa f. spontanea</name>
    <dbReference type="NCBI Taxonomy" id="4536"/>
    <lineage>
        <taxon>Eukaryota</taxon>
        <taxon>Viridiplantae</taxon>
        <taxon>Streptophyta</taxon>
        <taxon>Embryophyta</taxon>
        <taxon>Tracheophyta</taxon>
        <taxon>Spermatophyta</taxon>
        <taxon>Magnoliopsida</taxon>
        <taxon>Liliopsida</taxon>
        <taxon>Poales</taxon>
        <taxon>Poaceae</taxon>
        <taxon>BOP clade</taxon>
        <taxon>Oryzoideae</taxon>
        <taxon>Oryzeae</taxon>
        <taxon>Oryzinae</taxon>
        <taxon>Oryza</taxon>
    </lineage>
</organism>
<name>A0A0E0H4J9_ORYNI</name>
<evidence type="ECO:0000256" key="1">
    <source>
        <dbReference type="SAM" id="MobiDB-lite"/>
    </source>
</evidence>
<keyword evidence="3" id="KW-1185">Reference proteome</keyword>
<dbReference type="HOGENOM" id="CLU_2376450_0_0_1"/>
<evidence type="ECO:0000313" key="2">
    <source>
        <dbReference type="EnsemblPlants" id="ONIVA04G20630.1"/>
    </source>
</evidence>
<dbReference type="EnsemblPlants" id="ONIVA04G20630.1">
    <property type="protein sequence ID" value="ONIVA04G20630.1"/>
    <property type="gene ID" value="ONIVA04G20630"/>
</dbReference>
<feature type="region of interest" description="Disordered" evidence="1">
    <location>
        <begin position="72"/>
        <end position="95"/>
    </location>
</feature>
<protein>
    <submittedName>
        <fullName evidence="2">Uncharacterized protein</fullName>
    </submittedName>
</protein>
<dbReference type="AlphaFoldDB" id="A0A0E0H4J9"/>
<dbReference type="Proteomes" id="UP000006591">
    <property type="component" value="Chromosome 4"/>
</dbReference>
<proteinExistence type="predicted"/>
<reference evidence="2" key="2">
    <citation type="submission" date="2018-04" db="EMBL/GenBank/DDBJ databases">
        <title>OnivRS2 (Oryza nivara Reference Sequence Version 2).</title>
        <authorList>
            <person name="Zhang J."/>
            <person name="Kudrna D."/>
            <person name="Lee S."/>
            <person name="Talag J."/>
            <person name="Rajasekar S."/>
            <person name="Welchert J."/>
            <person name="Hsing Y.-I."/>
            <person name="Wing R.A."/>
        </authorList>
    </citation>
    <scope>NUCLEOTIDE SEQUENCE [LARGE SCALE GENOMIC DNA]</scope>
    <source>
        <strain evidence="2">SL10</strain>
    </source>
</reference>
<feature type="compositionally biased region" description="Basic and acidic residues" evidence="1">
    <location>
        <begin position="84"/>
        <end position="95"/>
    </location>
</feature>